<evidence type="ECO:0000256" key="1">
    <source>
        <dbReference type="SAM" id="Phobius"/>
    </source>
</evidence>
<evidence type="ECO:0000313" key="2">
    <source>
        <dbReference type="EMBL" id="KAH0575882.1"/>
    </source>
</evidence>
<evidence type="ECO:0000313" key="3">
    <source>
        <dbReference type="Proteomes" id="UP000018208"/>
    </source>
</evidence>
<organism evidence="2 3">
    <name type="scientific">Spironucleus salmonicida</name>
    <dbReference type="NCBI Taxonomy" id="348837"/>
    <lineage>
        <taxon>Eukaryota</taxon>
        <taxon>Metamonada</taxon>
        <taxon>Diplomonadida</taxon>
        <taxon>Hexamitidae</taxon>
        <taxon>Hexamitinae</taxon>
        <taxon>Spironucleus</taxon>
    </lineage>
</organism>
<dbReference type="KEGG" id="ssao:94295434"/>
<dbReference type="AlphaFoldDB" id="A0A9P8S0C1"/>
<comment type="caution">
    <text evidence="2">The sequence shown here is derived from an EMBL/GenBank/DDBJ whole genome shotgun (WGS) entry which is preliminary data.</text>
</comment>
<keyword evidence="1" id="KW-1133">Transmembrane helix</keyword>
<reference evidence="2 3" key="1">
    <citation type="journal article" date="2014" name="PLoS Genet.">
        <title>The Genome of Spironucleus salmonicida Highlights a Fish Pathogen Adapted to Fluctuating Environments.</title>
        <authorList>
            <person name="Xu F."/>
            <person name="Jerlstrom-Hultqvist J."/>
            <person name="Einarsson E."/>
            <person name="Astvaldsson A."/>
            <person name="Svard S.G."/>
            <person name="Andersson J.O."/>
        </authorList>
    </citation>
    <scope>NUCLEOTIDE SEQUENCE [LARGE SCALE GENOMIC DNA]</scope>
    <source>
        <strain evidence="2 3">ATCC 50377</strain>
    </source>
</reference>
<evidence type="ECO:0008006" key="4">
    <source>
        <dbReference type="Google" id="ProtNLM"/>
    </source>
</evidence>
<gene>
    <name evidence="2" type="ORF">SS50377_21411</name>
</gene>
<proteinExistence type="predicted"/>
<accession>A0A9P8S0C1</accession>
<sequence>MAIMQYISLTSIISQISGCNHRLKLVNFQNVTVHQGRSKKVYFQKNITRNSLTGAWLCSATLEFETLMRAHGINGRYKYKMGCQSCFVRRVFIVKVKQPLHRKESNYCQHIVIHQLQMEIVQTIIQNWILFIFILYIIQQYTVNNRMHQINKQLLVNQSEIYYTLGINNMHNTLHQIICSLQCLQNIGLYQFYDSYQQEYSCQLIRLAQFLVA</sequence>
<dbReference type="Proteomes" id="UP000018208">
    <property type="component" value="Unassembled WGS sequence"/>
</dbReference>
<dbReference type="EMBL" id="AUWU02000002">
    <property type="protein sequence ID" value="KAH0575882.1"/>
    <property type="molecule type" value="Genomic_DNA"/>
</dbReference>
<dbReference type="RefSeq" id="XP_067766655.1">
    <property type="nucleotide sequence ID" value="XM_067905338.1"/>
</dbReference>
<keyword evidence="1" id="KW-0812">Transmembrane</keyword>
<dbReference type="GeneID" id="94295434"/>
<name>A0A9P8S0C1_9EUKA</name>
<keyword evidence="1" id="KW-0472">Membrane</keyword>
<protein>
    <recommendedName>
        <fullName evidence="4">Transmembrane protein</fullName>
    </recommendedName>
</protein>
<keyword evidence="3" id="KW-1185">Reference proteome</keyword>
<feature type="transmembrane region" description="Helical" evidence="1">
    <location>
        <begin position="120"/>
        <end position="138"/>
    </location>
</feature>